<dbReference type="OrthoDB" id="9984533at2759"/>
<organism evidence="3 4">
    <name type="scientific">Paraphoma chrysanthemicola</name>
    <dbReference type="NCBI Taxonomy" id="798071"/>
    <lineage>
        <taxon>Eukaryota</taxon>
        <taxon>Fungi</taxon>
        <taxon>Dikarya</taxon>
        <taxon>Ascomycota</taxon>
        <taxon>Pezizomycotina</taxon>
        <taxon>Dothideomycetes</taxon>
        <taxon>Pleosporomycetidae</taxon>
        <taxon>Pleosporales</taxon>
        <taxon>Pleosporineae</taxon>
        <taxon>Phaeosphaeriaceae</taxon>
        <taxon>Paraphoma</taxon>
    </lineage>
</organism>
<feature type="domain" description="F-box" evidence="2">
    <location>
        <begin position="329"/>
        <end position="375"/>
    </location>
</feature>
<evidence type="ECO:0000313" key="3">
    <source>
        <dbReference type="EMBL" id="KAH7092485.1"/>
    </source>
</evidence>
<proteinExistence type="predicted"/>
<feature type="compositionally biased region" description="Low complexity" evidence="1">
    <location>
        <begin position="645"/>
        <end position="656"/>
    </location>
</feature>
<feature type="region of interest" description="Disordered" evidence="1">
    <location>
        <begin position="645"/>
        <end position="666"/>
    </location>
</feature>
<feature type="compositionally biased region" description="Acidic residues" evidence="1">
    <location>
        <begin position="67"/>
        <end position="79"/>
    </location>
</feature>
<reference evidence="3" key="1">
    <citation type="journal article" date="2021" name="Nat. Commun.">
        <title>Genetic determinants of endophytism in the Arabidopsis root mycobiome.</title>
        <authorList>
            <person name="Mesny F."/>
            <person name="Miyauchi S."/>
            <person name="Thiergart T."/>
            <person name="Pickel B."/>
            <person name="Atanasova L."/>
            <person name="Karlsson M."/>
            <person name="Huettel B."/>
            <person name="Barry K.W."/>
            <person name="Haridas S."/>
            <person name="Chen C."/>
            <person name="Bauer D."/>
            <person name="Andreopoulos W."/>
            <person name="Pangilinan J."/>
            <person name="LaButti K."/>
            <person name="Riley R."/>
            <person name="Lipzen A."/>
            <person name="Clum A."/>
            <person name="Drula E."/>
            <person name="Henrissat B."/>
            <person name="Kohler A."/>
            <person name="Grigoriev I.V."/>
            <person name="Martin F.M."/>
            <person name="Hacquard S."/>
        </authorList>
    </citation>
    <scope>NUCLEOTIDE SEQUENCE</scope>
    <source>
        <strain evidence="3">MPI-SDFR-AT-0120</strain>
    </source>
</reference>
<dbReference type="Proteomes" id="UP000813461">
    <property type="component" value="Unassembled WGS sequence"/>
</dbReference>
<sequence length="923" mass="103831">MKEEREAEEKAKSDADEERNRNQAEEDDDDGGEWVEGAGGDSGDGEDDEDDEDGPSDSDEMSIATDEVNELAAEIEEWENGSSDHSDDDNESHYDSNAGDLNDDFDDGMSGCSELSLPEEYDFHRDCRDETSSMFSYYEKHAYDPDKVTKEGVQWTDRCRVLGLNTDLDEEKKAFISGRGRYDDLYDFRIKKAGLDPKDNGHSEHSVFHAYEPNEPGEEQQIPTFPFHEECYKLLARRLGHRNRKDIDKDILYEVMAQLTEPWPRVLALDYGNFDGAEQFWECHAGEEWVIQDPGPRPGIEEEIKSMLPASLFDRPVEQPLNLAHKVRRDSLAVLPYDVLYGIFAHLSIKDTKSLVNASWHVFDATREPQFWRHMIRLHIVPFFYELEDMLKDTTFPDTFDWRGAFQWLNEITKPKFGMDGPLMAIANRRRIWEACSQLAPLYHEKLYAEAYRDSPAEEAAAIMAIARVYHHVVTIFPQPPVNELTTKTTQFIRSWSEIGHRACDFETYWTGAYGDLVGISVDFGSGLRVFGSTNGVKGQSLRIPSGAWIQEIRLRIRDVSLWISGGTDHITGPEDPRALGASSINGMQVFLTDGTDKNIKVAGRDQNHRSLQILEGLCMVGITGEITADGKISSIALLQAANSTTSSKPTTNPAPTYHPSQTNLWTPRGTHVYSHSGLTHPIWSNPTKSLYTFPPPLSSSQPAFPHPDLIPHHIICWSQQPSSYTSLRQICFLQIPDEHGTSVIGIWQKTNHKYGSAEHIGAGGPVHAMLGDEWIHNGDEKNGKLDLYEKAKYWEKRFMTYFDIDGAAGEVVSEVHVTRDRRCIRLITNRGREGIFGDTISGSNGGDNLDPGHREWDVKKAEEGEVIVGLSACFGRLGGWSPTAKRWSHWGLSDLGVLVAREGVVDPADKGDGAKVWMKGFK</sequence>
<feature type="region of interest" description="Disordered" evidence="1">
    <location>
        <begin position="1"/>
        <end position="105"/>
    </location>
</feature>
<name>A0A8K0RE70_9PLEO</name>
<dbReference type="PROSITE" id="PS50181">
    <property type="entry name" value="FBOX"/>
    <property type="match status" value="1"/>
</dbReference>
<gene>
    <name evidence="3" type="ORF">FB567DRAFT_588761</name>
</gene>
<dbReference type="EMBL" id="JAGMVJ010000003">
    <property type="protein sequence ID" value="KAH7092485.1"/>
    <property type="molecule type" value="Genomic_DNA"/>
</dbReference>
<evidence type="ECO:0000259" key="2">
    <source>
        <dbReference type="PROSITE" id="PS50181"/>
    </source>
</evidence>
<dbReference type="InterPro" id="IPR001810">
    <property type="entry name" value="F-box_dom"/>
</dbReference>
<evidence type="ECO:0000256" key="1">
    <source>
        <dbReference type="SAM" id="MobiDB-lite"/>
    </source>
</evidence>
<feature type="compositionally biased region" description="Acidic residues" evidence="1">
    <location>
        <begin position="43"/>
        <end position="60"/>
    </location>
</feature>
<comment type="caution">
    <text evidence="3">The sequence shown here is derived from an EMBL/GenBank/DDBJ whole genome shotgun (WGS) entry which is preliminary data.</text>
</comment>
<feature type="compositionally biased region" description="Basic and acidic residues" evidence="1">
    <location>
        <begin position="1"/>
        <end position="24"/>
    </location>
</feature>
<dbReference type="InterPro" id="IPR036047">
    <property type="entry name" value="F-box-like_dom_sf"/>
</dbReference>
<dbReference type="SUPFAM" id="SSF81383">
    <property type="entry name" value="F-box domain"/>
    <property type="match status" value="1"/>
</dbReference>
<protein>
    <recommendedName>
        <fullName evidence="2">F-box domain-containing protein</fullName>
    </recommendedName>
</protein>
<dbReference type="AlphaFoldDB" id="A0A8K0RE70"/>
<keyword evidence="4" id="KW-1185">Reference proteome</keyword>
<evidence type="ECO:0000313" key="4">
    <source>
        <dbReference type="Proteomes" id="UP000813461"/>
    </source>
</evidence>
<accession>A0A8K0RE70</accession>